<accession>A0A6A4VYU4</accession>
<dbReference type="AlphaFoldDB" id="A0A6A4VYU4"/>
<sequence length="62" mass="6951">MAVVTRCRLVLLACWLGGAFSFNLEPRIPVIKNGATESFFGFSVALHQSFEERFDGSEVRKD</sequence>
<keyword evidence="3" id="KW-1185">Reference proteome</keyword>
<keyword evidence="1" id="KW-0732">Signal</keyword>
<dbReference type="EMBL" id="VIIS01001672">
    <property type="protein sequence ID" value="KAF0294631.1"/>
    <property type="molecule type" value="Genomic_DNA"/>
</dbReference>
<feature type="signal peptide" evidence="1">
    <location>
        <begin position="1"/>
        <end position="21"/>
    </location>
</feature>
<protein>
    <submittedName>
        <fullName evidence="2">Uncharacterized protein</fullName>
    </submittedName>
</protein>
<dbReference type="Proteomes" id="UP000440578">
    <property type="component" value="Unassembled WGS sequence"/>
</dbReference>
<evidence type="ECO:0000256" key="1">
    <source>
        <dbReference type="SAM" id="SignalP"/>
    </source>
</evidence>
<organism evidence="2 3">
    <name type="scientific">Amphibalanus amphitrite</name>
    <name type="common">Striped barnacle</name>
    <name type="synonym">Balanus amphitrite</name>
    <dbReference type="NCBI Taxonomy" id="1232801"/>
    <lineage>
        <taxon>Eukaryota</taxon>
        <taxon>Metazoa</taxon>
        <taxon>Ecdysozoa</taxon>
        <taxon>Arthropoda</taxon>
        <taxon>Crustacea</taxon>
        <taxon>Multicrustacea</taxon>
        <taxon>Cirripedia</taxon>
        <taxon>Thoracica</taxon>
        <taxon>Thoracicalcarea</taxon>
        <taxon>Balanomorpha</taxon>
        <taxon>Balanoidea</taxon>
        <taxon>Balanidae</taxon>
        <taxon>Amphibalaninae</taxon>
        <taxon>Amphibalanus</taxon>
    </lineage>
</organism>
<name>A0A6A4VYU4_AMPAM</name>
<dbReference type="InterPro" id="IPR028994">
    <property type="entry name" value="Integrin_alpha_N"/>
</dbReference>
<reference evidence="2 3" key="1">
    <citation type="submission" date="2019-07" db="EMBL/GenBank/DDBJ databases">
        <title>Draft genome assembly of a fouling barnacle, Amphibalanus amphitrite (Darwin, 1854): The first reference genome for Thecostraca.</title>
        <authorList>
            <person name="Kim W."/>
        </authorList>
    </citation>
    <scope>NUCLEOTIDE SEQUENCE [LARGE SCALE GENOMIC DNA]</scope>
    <source>
        <strain evidence="2">SNU_AA5</strain>
        <tissue evidence="2">Soma without cirri and trophi</tissue>
    </source>
</reference>
<dbReference type="OrthoDB" id="5317514at2759"/>
<gene>
    <name evidence="2" type="ORF">FJT64_007672</name>
</gene>
<proteinExistence type="predicted"/>
<comment type="caution">
    <text evidence="2">The sequence shown here is derived from an EMBL/GenBank/DDBJ whole genome shotgun (WGS) entry which is preliminary data.</text>
</comment>
<dbReference type="Gene3D" id="2.130.10.130">
    <property type="entry name" value="Integrin alpha, N-terminal"/>
    <property type="match status" value="1"/>
</dbReference>
<evidence type="ECO:0000313" key="3">
    <source>
        <dbReference type="Proteomes" id="UP000440578"/>
    </source>
</evidence>
<evidence type="ECO:0000313" key="2">
    <source>
        <dbReference type="EMBL" id="KAF0294631.1"/>
    </source>
</evidence>
<feature type="chain" id="PRO_5025561960" evidence="1">
    <location>
        <begin position="22"/>
        <end position="62"/>
    </location>
</feature>